<keyword evidence="3" id="KW-1185">Reference proteome</keyword>
<dbReference type="SUPFAM" id="SSF47413">
    <property type="entry name" value="lambda repressor-like DNA-binding domains"/>
    <property type="match status" value="1"/>
</dbReference>
<proteinExistence type="predicted"/>
<protein>
    <submittedName>
        <fullName evidence="2">Helix-turn-helix transcriptional regulator</fullName>
    </submittedName>
</protein>
<dbReference type="InterPro" id="IPR001387">
    <property type="entry name" value="Cro/C1-type_HTH"/>
</dbReference>
<dbReference type="Gene3D" id="1.10.260.40">
    <property type="entry name" value="lambda repressor-like DNA-binding domains"/>
    <property type="match status" value="1"/>
</dbReference>
<evidence type="ECO:0000259" key="1">
    <source>
        <dbReference type="PROSITE" id="PS50943"/>
    </source>
</evidence>
<feature type="domain" description="HTH cro/C1-type" evidence="1">
    <location>
        <begin position="13"/>
        <end position="67"/>
    </location>
</feature>
<organism evidence="2 3">
    <name type="scientific">Blastococcus carthaginiensis</name>
    <dbReference type="NCBI Taxonomy" id="3050034"/>
    <lineage>
        <taxon>Bacteria</taxon>
        <taxon>Bacillati</taxon>
        <taxon>Actinomycetota</taxon>
        <taxon>Actinomycetes</taxon>
        <taxon>Geodermatophilales</taxon>
        <taxon>Geodermatophilaceae</taxon>
        <taxon>Blastococcus</taxon>
    </lineage>
</organism>
<dbReference type="Proteomes" id="UP001233673">
    <property type="component" value="Unassembled WGS sequence"/>
</dbReference>
<name>A0ABT9I997_9ACTN</name>
<sequence>MDASLEQRVAQEIRAELARQDRTRRWLAQVIGQPETTVARWLRGPQSPGLNELDAMCRALGVSIVDLLAAVERNGGYEPLAAGAVRHQGLEPRTR</sequence>
<gene>
    <name evidence="2" type="ORF">QOZ88_05755</name>
</gene>
<accession>A0ABT9I997</accession>
<evidence type="ECO:0000313" key="2">
    <source>
        <dbReference type="EMBL" id="MDP5182134.1"/>
    </source>
</evidence>
<comment type="caution">
    <text evidence="2">The sequence shown here is derived from an EMBL/GenBank/DDBJ whole genome shotgun (WGS) entry which is preliminary data.</text>
</comment>
<dbReference type="InterPro" id="IPR010982">
    <property type="entry name" value="Lambda_DNA-bd_dom_sf"/>
</dbReference>
<evidence type="ECO:0000313" key="3">
    <source>
        <dbReference type="Proteomes" id="UP001233673"/>
    </source>
</evidence>
<dbReference type="RefSeq" id="WP_305998836.1">
    <property type="nucleotide sequence ID" value="NZ_JASNFN010000004.1"/>
</dbReference>
<dbReference type="CDD" id="cd00093">
    <property type="entry name" value="HTH_XRE"/>
    <property type="match status" value="1"/>
</dbReference>
<dbReference type="Pfam" id="PF13443">
    <property type="entry name" value="HTH_26"/>
    <property type="match status" value="1"/>
</dbReference>
<dbReference type="SMART" id="SM00530">
    <property type="entry name" value="HTH_XRE"/>
    <property type="match status" value="1"/>
</dbReference>
<dbReference type="PROSITE" id="PS50943">
    <property type="entry name" value="HTH_CROC1"/>
    <property type="match status" value="1"/>
</dbReference>
<dbReference type="EMBL" id="JASNFN010000004">
    <property type="protein sequence ID" value="MDP5182134.1"/>
    <property type="molecule type" value="Genomic_DNA"/>
</dbReference>
<reference evidence="3" key="1">
    <citation type="submission" date="2023-05" db="EMBL/GenBank/DDBJ databases">
        <title>Draft genome of Pseudofrankia sp. BMG5.37.</title>
        <authorList>
            <person name="Gtari M."/>
            <person name="Ghodhbane F."/>
            <person name="Sbissi I."/>
        </authorList>
    </citation>
    <scope>NUCLEOTIDE SEQUENCE [LARGE SCALE GENOMIC DNA]</scope>
    <source>
        <strain evidence="3">BMG 814</strain>
    </source>
</reference>